<keyword evidence="3" id="KW-1185">Reference proteome</keyword>
<name>A0AA88LL31_ARTSF</name>
<dbReference type="Proteomes" id="UP001187531">
    <property type="component" value="Unassembled WGS sequence"/>
</dbReference>
<organism evidence="2 3">
    <name type="scientific">Artemia franciscana</name>
    <name type="common">Brine shrimp</name>
    <name type="synonym">Artemia sanfranciscana</name>
    <dbReference type="NCBI Taxonomy" id="6661"/>
    <lineage>
        <taxon>Eukaryota</taxon>
        <taxon>Metazoa</taxon>
        <taxon>Ecdysozoa</taxon>
        <taxon>Arthropoda</taxon>
        <taxon>Crustacea</taxon>
        <taxon>Branchiopoda</taxon>
        <taxon>Anostraca</taxon>
        <taxon>Artemiidae</taxon>
        <taxon>Artemia</taxon>
    </lineage>
</organism>
<proteinExistence type="predicted"/>
<sequence length="267" mass="31120">MINMNWQKTWRVLWKLPMEYPGLQTAKLEQLERQNWNNWNCKTGTTGTAKLEQLERQSWNPQRRKQQQLSTSEVNRRPAHTNTTVVHEPKQLSVESLHAPTTADNDGVHQILKINKLTTQPRTEIQRMIAQLEYQELYATRNKLVFCSDRKTDAGNLSPYALECVDTHLPTRGGDAGLKLIMVQSVDTDVLVPLVRFFSRLEYRRSQWIESHRQEWQRFNTPDALFSRRKYASSYLDVIHSNLTLHNGDGDKTKAEKRVHIEGIKSV</sequence>
<dbReference type="AlphaFoldDB" id="A0AA88LL31"/>
<reference evidence="2" key="1">
    <citation type="submission" date="2023-07" db="EMBL/GenBank/DDBJ databases">
        <title>Chromosome-level genome assembly of Artemia franciscana.</title>
        <authorList>
            <person name="Jo E."/>
        </authorList>
    </citation>
    <scope>NUCLEOTIDE SEQUENCE</scope>
    <source>
        <tissue evidence="2">Whole body</tissue>
    </source>
</reference>
<feature type="region of interest" description="Disordered" evidence="1">
    <location>
        <begin position="55"/>
        <end position="83"/>
    </location>
</feature>
<gene>
    <name evidence="2" type="ORF">QYM36_000489</name>
</gene>
<accession>A0AA88LL31</accession>
<dbReference type="EMBL" id="JAVRJZ010000002">
    <property type="protein sequence ID" value="KAK2726045.1"/>
    <property type="molecule type" value="Genomic_DNA"/>
</dbReference>
<evidence type="ECO:0000313" key="3">
    <source>
        <dbReference type="Proteomes" id="UP001187531"/>
    </source>
</evidence>
<evidence type="ECO:0000256" key="1">
    <source>
        <dbReference type="SAM" id="MobiDB-lite"/>
    </source>
</evidence>
<feature type="compositionally biased region" description="Polar residues" evidence="1">
    <location>
        <begin position="56"/>
        <end position="73"/>
    </location>
</feature>
<protein>
    <submittedName>
        <fullName evidence="2">Uncharacterized protein</fullName>
    </submittedName>
</protein>
<evidence type="ECO:0000313" key="2">
    <source>
        <dbReference type="EMBL" id="KAK2726045.1"/>
    </source>
</evidence>
<comment type="caution">
    <text evidence="2">The sequence shown here is derived from an EMBL/GenBank/DDBJ whole genome shotgun (WGS) entry which is preliminary data.</text>
</comment>